<dbReference type="GO" id="GO:0005044">
    <property type="term" value="F:scavenger receptor activity"/>
    <property type="evidence" value="ECO:0007669"/>
    <property type="project" value="InterPro"/>
</dbReference>
<keyword evidence="1" id="KW-0245">EGF-like domain</keyword>
<dbReference type="InterPro" id="IPR042635">
    <property type="entry name" value="MEGF10/SREC1/2-like"/>
</dbReference>
<evidence type="ECO:0008006" key="4">
    <source>
        <dbReference type="Google" id="ProtNLM"/>
    </source>
</evidence>
<proteinExistence type="predicted"/>
<feature type="transmembrane region" description="Helical" evidence="2">
    <location>
        <begin position="261"/>
        <end position="288"/>
    </location>
</feature>
<protein>
    <recommendedName>
        <fullName evidence="4">EGF-like domain-containing protein</fullName>
    </recommendedName>
</protein>
<dbReference type="PANTHER" id="PTHR24043">
    <property type="entry name" value="SCAVENGER RECEPTOR CLASS F"/>
    <property type="match status" value="1"/>
</dbReference>
<dbReference type="EMBL" id="GIBP01005005">
    <property type="protein sequence ID" value="NDV33974.1"/>
    <property type="molecule type" value="Transcribed_RNA"/>
</dbReference>
<keyword evidence="2" id="KW-1133">Transmembrane helix</keyword>
<name>A0A6B2LAH3_9EUKA</name>
<reference evidence="3" key="1">
    <citation type="journal article" date="2020" name="J. Eukaryot. Microbiol.">
        <title>De novo Sequencing, Assembly and Annotation of the Transcriptome for the Free-Living Testate Amoeba Arcella intermedia.</title>
        <authorList>
            <person name="Ribeiro G.M."/>
            <person name="Porfirio-Sousa A.L."/>
            <person name="Maurer-Alcala X.X."/>
            <person name="Katz L.A."/>
            <person name="Lahr D.J.G."/>
        </authorList>
    </citation>
    <scope>NUCLEOTIDE SEQUENCE</scope>
</reference>
<keyword evidence="2" id="KW-0472">Membrane</keyword>
<keyword evidence="2" id="KW-0812">Transmembrane</keyword>
<accession>A0A6B2LAH3</accession>
<organism evidence="3">
    <name type="scientific">Arcella intermedia</name>
    <dbReference type="NCBI Taxonomy" id="1963864"/>
    <lineage>
        <taxon>Eukaryota</taxon>
        <taxon>Amoebozoa</taxon>
        <taxon>Tubulinea</taxon>
        <taxon>Elardia</taxon>
        <taxon>Arcellinida</taxon>
        <taxon>Sphaerothecina</taxon>
        <taxon>Arcellidae</taxon>
        <taxon>Arcella</taxon>
    </lineage>
</organism>
<dbReference type="Gene3D" id="2.170.300.10">
    <property type="entry name" value="Tie2 ligand-binding domain superfamily"/>
    <property type="match status" value="1"/>
</dbReference>
<dbReference type="AlphaFoldDB" id="A0A6B2LAH3"/>
<evidence type="ECO:0000313" key="3">
    <source>
        <dbReference type="EMBL" id="NDV33974.1"/>
    </source>
</evidence>
<evidence type="ECO:0000256" key="1">
    <source>
        <dbReference type="ARBA" id="ARBA00022536"/>
    </source>
</evidence>
<sequence length="314" mass="33930">MVYSSSCSDDYSFQETWTLTDKSDNSNIKTVDISVQVTTSLSWSTVPENLEIRCDDDFSLNSTGFANAIDQCSKVVPVTWNDSSTLRCLSQSYYIIRTFSAERCGISISHQQVFTVLPPIEPISPSPEPTCSCVYGVCTTGTECVACIPGYYGSVCSSPCTCQNGICNDGLNGDGLCFSCHDGYYGRDCDMVCTCQNGTCDASTGLCLYCQPGYYGLNCKSKCNCANCEDGIHGTGNCLNSPSSNNNNNNPGASQTENTKAYLGGIIAVLVVVSVLIALLLVGVICFFQFKQRKLIVVKELLKQQERDDSVPLV</sequence>
<evidence type="ECO:0000256" key="2">
    <source>
        <dbReference type="SAM" id="Phobius"/>
    </source>
</evidence>